<dbReference type="GO" id="GO:0003735">
    <property type="term" value="F:structural constituent of ribosome"/>
    <property type="evidence" value="ECO:0007669"/>
    <property type="project" value="InterPro"/>
</dbReference>
<dbReference type="PANTHER" id="PTHR15680:SF9">
    <property type="entry name" value="LARGE RIBOSOMAL SUBUNIT PROTEIN BL19M"/>
    <property type="match status" value="1"/>
</dbReference>
<proteinExistence type="inferred from homology"/>
<keyword evidence="3" id="KW-0687">Ribonucleoprotein</keyword>
<dbReference type="GO" id="GO:0005762">
    <property type="term" value="C:mitochondrial large ribosomal subunit"/>
    <property type="evidence" value="ECO:0007669"/>
    <property type="project" value="TreeGrafter"/>
</dbReference>
<evidence type="ECO:0000256" key="1">
    <source>
        <dbReference type="ARBA" id="ARBA00005781"/>
    </source>
</evidence>
<gene>
    <name evidence="4" type="ORF">AMS68_007097</name>
</gene>
<keyword evidence="2" id="KW-0689">Ribosomal protein</keyword>
<dbReference type="Gene3D" id="2.30.30.790">
    <property type="match status" value="1"/>
</dbReference>
<protein>
    <recommendedName>
        <fullName evidence="6">Ribosomal protein L19</fullName>
    </recommendedName>
</protein>
<dbReference type="InterPro" id="IPR008991">
    <property type="entry name" value="Translation_prot_SH3-like_sf"/>
</dbReference>
<evidence type="ECO:0000313" key="4">
    <source>
        <dbReference type="EMBL" id="QIX01580.1"/>
    </source>
</evidence>
<dbReference type="EMBL" id="CP051143">
    <property type="protein sequence ID" value="QIX01580.1"/>
    <property type="molecule type" value="Genomic_DNA"/>
</dbReference>
<dbReference type="Pfam" id="PF01245">
    <property type="entry name" value="Ribosomal_L19"/>
    <property type="match status" value="1"/>
</dbReference>
<name>A0A6H0Y4P4_9PEZI</name>
<organism evidence="4 5">
    <name type="scientific">Peltaster fructicola</name>
    <dbReference type="NCBI Taxonomy" id="286661"/>
    <lineage>
        <taxon>Eukaryota</taxon>
        <taxon>Fungi</taxon>
        <taxon>Dikarya</taxon>
        <taxon>Ascomycota</taxon>
        <taxon>Pezizomycotina</taxon>
        <taxon>Dothideomycetes</taxon>
        <taxon>Dothideomycetes incertae sedis</taxon>
        <taxon>Peltaster</taxon>
    </lineage>
</organism>
<dbReference type="PANTHER" id="PTHR15680">
    <property type="entry name" value="RIBOSOMAL PROTEIN L19"/>
    <property type="match status" value="1"/>
</dbReference>
<reference evidence="4 5" key="1">
    <citation type="journal article" date="2016" name="Sci. Rep.">
        <title>Peltaster fructicola genome reveals evolution from an invasive phytopathogen to an ectophytic parasite.</title>
        <authorList>
            <person name="Xu C."/>
            <person name="Chen H."/>
            <person name="Gleason M.L."/>
            <person name="Xu J.R."/>
            <person name="Liu H."/>
            <person name="Zhang R."/>
            <person name="Sun G."/>
        </authorList>
    </citation>
    <scope>NUCLEOTIDE SEQUENCE [LARGE SCALE GENOMIC DNA]</scope>
    <source>
        <strain evidence="4 5">LNHT1506</strain>
    </source>
</reference>
<evidence type="ECO:0000256" key="2">
    <source>
        <dbReference type="ARBA" id="ARBA00022980"/>
    </source>
</evidence>
<dbReference type="FunFam" id="2.30.30.790:FF:000007">
    <property type="entry name" value="Mitochondrial ribosomal protein, putative"/>
    <property type="match status" value="1"/>
</dbReference>
<dbReference type="GO" id="GO:0006412">
    <property type="term" value="P:translation"/>
    <property type="evidence" value="ECO:0007669"/>
    <property type="project" value="InterPro"/>
</dbReference>
<dbReference type="OrthoDB" id="432645at2759"/>
<sequence length="240" mass="27392">MPPNICTSRSLISLTQSLRQCRLERQQMRGFAELAVIPSDNQPLVPVPEITSFPSPSPGFRPSQAIRQNRHEDGWRKIREYPRARSTIKACPDPIAKITQDQLAVLDPTGARTRLFARDNPDRVKPGDILLVRLKSGEPFSGVCLSIRQIHSKIDWAILLRSNLTRVAVEMWYKVYSPNIEGIEIVQRRAKRARRARLYYMRKPKHDIGSVEGIVRQYNMTKAGITLQKKGGKKGSKKKR</sequence>
<dbReference type="InterPro" id="IPR038657">
    <property type="entry name" value="Ribosomal_bL19_sf"/>
</dbReference>
<comment type="similarity">
    <text evidence="1">Belongs to the bacterial ribosomal protein bL19 family.</text>
</comment>
<dbReference type="SUPFAM" id="SSF50104">
    <property type="entry name" value="Translation proteins SH3-like domain"/>
    <property type="match status" value="1"/>
</dbReference>
<evidence type="ECO:0008006" key="6">
    <source>
        <dbReference type="Google" id="ProtNLM"/>
    </source>
</evidence>
<evidence type="ECO:0000256" key="3">
    <source>
        <dbReference type="ARBA" id="ARBA00023274"/>
    </source>
</evidence>
<dbReference type="InterPro" id="IPR001857">
    <property type="entry name" value="Ribosomal_bL19"/>
</dbReference>
<evidence type="ECO:0000313" key="5">
    <source>
        <dbReference type="Proteomes" id="UP000503462"/>
    </source>
</evidence>
<dbReference type="AlphaFoldDB" id="A0A6H0Y4P4"/>
<dbReference type="Proteomes" id="UP000503462">
    <property type="component" value="Chromosome 5"/>
</dbReference>
<accession>A0A6H0Y4P4</accession>
<keyword evidence="5" id="KW-1185">Reference proteome</keyword>